<evidence type="ECO:0000256" key="1">
    <source>
        <dbReference type="ARBA" id="ARBA00022723"/>
    </source>
</evidence>
<dbReference type="PROSITE" id="PS51318">
    <property type="entry name" value="TAT"/>
    <property type="match status" value="1"/>
</dbReference>
<dbReference type="PANTHER" id="PTHR11474">
    <property type="entry name" value="TYROSINASE FAMILY MEMBER"/>
    <property type="match status" value="1"/>
</dbReference>
<evidence type="ECO:0000256" key="2">
    <source>
        <dbReference type="ARBA" id="ARBA00023008"/>
    </source>
</evidence>
<feature type="domain" description="Tyrosinase copper-binding" evidence="3">
    <location>
        <begin position="93"/>
        <end position="110"/>
    </location>
</feature>
<sequence>MPTRRTVLQAAIAGGAVAAFSGSLGGLRAAVAAGAVPTRKTLNGMPLNDPDLSAYRDFVRIMQGYDQSKPLSWLGYSLQHGNQDTGRYKYCPHGDWYFLPWHREYVVMYERAVRVLTKTPNFAMPYWDWTQDRTIPAAFTDPTYDGKPNPLYVSTRTLKDPARWPLRDSIVGPEVIKKIYSETDFQLFGTSKNPNQNDLDMRWVVAGGGVQGTLERTPHNTVHNYTGGFMPSPGSPRDPIFMMHHGNIDRIWAFWNAMGNKNTAGMDANTQRLWLEMNFKDNYLTPDGTPYSKAVKELQSTIALGYTYAGLPPASKIVYDGERAKRLLSFFASGEGVRSVENVQVLAEPNTDAATAEKPLVKRAQLRKSVRNLVMAEDQAKRTPEVYALIKHIKVPASVEAVRVFVNAANLTAATPDTDPHYVTQISFLRHDGGHGEHDEHGEKEDPSALVDLTPTLRALEKAGELKDDTISLQIIAVPRAGTDGPTEVVPAVVEIAVL</sequence>
<accession>A0A9X4BLL3</accession>
<evidence type="ECO:0000313" key="5">
    <source>
        <dbReference type="EMBL" id="MDC8015477.1"/>
    </source>
</evidence>
<gene>
    <name evidence="5" type="ORF">OD750_023370</name>
</gene>
<evidence type="ECO:0000259" key="3">
    <source>
        <dbReference type="PROSITE" id="PS00497"/>
    </source>
</evidence>
<dbReference type="Pfam" id="PF00264">
    <property type="entry name" value="Tyrosinase"/>
    <property type="match status" value="1"/>
</dbReference>
<reference evidence="5" key="1">
    <citation type="submission" date="2023-02" db="EMBL/GenBank/DDBJ databases">
        <title>Tahibacter soli sp. nov. isolated from soil.</title>
        <authorList>
            <person name="Baek J.H."/>
            <person name="Lee J.K."/>
            <person name="Choi D.G."/>
            <person name="Jeon C.O."/>
        </authorList>
    </citation>
    <scope>NUCLEOTIDE SEQUENCE</scope>
    <source>
        <strain evidence="5">BL</strain>
    </source>
</reference>
<keyword evidence="1" id="KW-0479">Metal-binding</keyword>
<dbReference type="Proteomes" id="UP001139971">
    <property type="component" value="Unassembled WGS sequence"/>
</dbReference>
<keyword evidence="2" id="KW-0186">Copper</keyword>
<proteinExistence type="predicted"/>
<keyword evidence="6" id="KW-1185">Reference proteome</keyword>
<dbReference type="InterPro" id="IPR050316">
    <property type="entry name" value="Tyrosinase/Hemocyanin"/>
</dbReference>
<dbReference type="EMBL" id="JAOVZO020000020">
    <property type="protein sequence ID" value="MDC8015477.1"/>
    <property type="molecule type" value="Genomic_DNA"/>
</dbReference>
<organism evidence="5 6">
    <name type="scientific">Tahibacter soli</name>
    <dbReference type="NCBI Taxonomy" id="2983605"/>
    <lineage>
        <taxon>Bacteria</taxon>
        <taxon>Pseudomonadati</taxon>
        <taxon>Pseudomonadota</taxon>
        <taxon>Gammaproteobacteria</taxon>
        <taxon>Lysobacterales</taxon>
        <taxon>Rhodanobacteraceae</taxon>
        <taxon>Tahibacter</taxon>
    </lineage>
</organism>
<protein>
    <submittedName>
        <fullName evidence="5">Tyrosinase family protein</fullName>
    </submittedName>
</protein>
<dbReference type="GO" id="GO:0046872">
    <property type="term" value="F:metal ion binding"/>
    <property type="evidence" value="ECO:0007669"/>
    <property type="project" value="UniProtKB-KW"/>
</dbReference>
<dbReference type="PROSITE" id="PS00498">
    <property type="entry name" value="TYROSINASE_2"/>
    <property type="match status" value="1"/>
</dbReference>
<dbReference type="PROSITE" id="PS00497">
    <property type="entry name" value="TYROSINASE_1"/>
    <property type="match status" value="1"/>
</dbReference>
<dbReference type="InterPro" id="IPR002227">
    <property type="entry name" value="Tyrosinase_Cu-bd"/>
</dbReference>
<dbReference type="Gene3D" id="1.10.1280.10">
    <property type="entry name" value="Di-copper center containing domain from catechol oxidase"/>
    <property type="match status" value="1"/>
</dbReference>
<evidence type="ECO:0000259" key="4">
    <source>
        <dbReference type="PROSITE" id="PS00498"/>
    </source>
</evidence>
<dbReference type="PANTHER" id="PTHR11474:SF76">
    <property type="entry name" value="SHKT DOMAIN-CONTAINING PROTEIN"/>
    <property type="match status" value="1"/>
</dbReference>
<dbReference type="SUPFAM" id="SSF48056">
    <property type="entry name" value="Di-copper centre-containing domain"/>
    <property type="match status" value="1"/>
</dbReference>
<name>A0A9X4BLL3_9GAMM</name>
<evidence type="ECO:0000313" key="6">
    <source>
        <dbReference type="Proteomes" id="UP001139971"/>
    </source>
</evidence>
<comment type="caution">
    <text evidence="5">The sequence shown here is derived from an EMBL/GenBank/DDBJ whole genome shotgun (WGS) entry which is preliminary data.</text>
</comment>
<dbReference type="GO" id="GO:0016491">
    <property type="term" value="F:oxidoreductase activity"/>
    <property type="evidence" value="ECO:0007669"/>
    <property type="project" value="InterPro"/>
</dbReference>
<dbReference type="AlphaFoldDB" id="A0A9X4BLL3"/>
<dbReference type="PRINTS" id="PR00092">
    <property type="entry name" value="TYROSINASE"/>
</dbReference>
<dbReference type="InterPro" id="IPR006311">
    <property type="entry name" value="TAT_signal"/>
</dbReference>
<feature type="domain" description="Tyrosinase copper-binding" evidence="4">
    <location>
        <begin position="238"/>
        <end position="249"/>
    </location>
</feature>
<dbReference type="RefSeq" id="WP_263540666.1">
    <property type="nucleotide sequence ID" value="NZ_JAOVZO020000020.1"/>
</dbReference>
<dbReference type="InterPro" id="IPR008922">
    <property type="entry name" value="Di-copper_centre_dom_sf"/>
</dbReference>